<gene>
    <name evidence="1" type="ORF">J8380_04330</name>
</gene>
<proteinExistence type="predicted"/>
<keyword evidence="2" id="KW-1185">Reference proteome</keyword>
<accession>A0ABX7X800</accession>
<name>A0ABX7X800_9GAMM</name>
<protein>
    <submittedName>
        <fullName evidence="1">Uncharacterized protein</fullName>
    </submittedName>
</protein>
<evidence type="ECO:0000313" key="2">
    <source>
        <dbReference type="Proteomes" id="UP000672027"/>
    </source>
</evidence>
<sequence length="85" mass="9286">MADADGWGAGGRDWHLSGDVVFDSAQATAHRSQPRLTEQADERVGVLDFAVQHFPHSLPAARNAMLCVGVEEQRFKTVAFQPVQP</sequence>
<dbReference type="RefSeq" id="WP_210228655.1">
    <property type="nucleotide sequence ID" value="NZ_CP072800.1"/>
</dbReference>
<organism evidence="1 2">
    <name type="scientific">Candidatus Thiothrix anitrata</name>
    <dbReference type="NCBI Taxonomy" id="2823902"/>
    <lineage>
        <taxon>Bacteria</taxon>
        <taxon>Pseudomonadati</taxon>
        <taxon>Pseudomonadota</taxon>
        <taxon>Gammaproteobacteria</taxon>
        <taxon>Thiotrichales</taxon>
        <taxon>Thiotrichaceae</taxon>
        <taxon>Thiothrix</taxon>
    </lineage>
</organism>
<evidence type="ECO:0000313" key="1">
    <source>
        <dbReference type="EMBL" id="QTR50804.1"/>
    </source>
</evidence>
<reference evidence="1 2" key="1">
    <citation type="submission" date="2021-04" db="EMBL/GenBank/DDBJ databases">
        <title>Genomics, taxonomy and metabolism of representatives of sulfur bacteria of the genus Thiothrix: Thiothrix fructosivorans QT, Thiothrix unzii A1T and three new species, Thiothrix subterranea sp. nov., Thiothrix litoralis sp. nov. and 'Candidatus Thiothrix anitrata' sp. nov.</title>
        <authorList>
            <person name="Ravin N.V."/>
            <person name="Smolyakov D."/>
            <person name="Rudenko T.S."/>
            <person name="Mardanov A.V."/>
            <person name="Beletsky A.V."/>
            <person name="Markov N.D."/>
            <person name="Fomenkov A.I."/>
            <person name="Roberts R.J."/>
            <person name="Karnachuk O.V."/>
            <person name="Novikov A."/>
            <person name="Grabovich M.Y."/>
        </authorList>
    </citation>
    <scope>NUCLEOTIDE SEQUENCE [LARGE SCALE GENOMIC DNA]</scope>
    <source>
        <strain evidence="1 2">A52</strain>
    </source>
</reference>
<dbReference type="Proteomes" id="UP000672027">
    <property type="component" value="Chromosome"/>
</dbReference>
<dbReference type="EMBL" id="CP072800">
    <property type="protein sequence ID" value="QTR50804.1"/>
    <property type="molecule type" value="Genomic_DNA"/>
</dbReference>